<dbReference type="AlphaFoldDB" id="D0V0D0"/>
<dbReference type="InterPro" id="IPR038573">
    <property type="entry name" value="BrnT_sf"/>
</dbReference>
<name>D0V0D0_MORBO</name>
<reference evidence="1" key="1">
    <citation type="journal article" date="2013" name="Curr. Microbiol.">
        <title>Molecular characterization of plasmid pMbo4.6 of Moraxella bovis ATCC 10900.</title>
        <authorList>
            <person name="Furmanek-Blaszk B."/>
            <person name="Kurpiewska N."/>
            <person name="Boratynski R."/>
            <person name="Sektas M."/>
        </authorList>
    </citation>
    <scope>NUCLEOTIDE SEQUENCE</scope>
    <source>
        <strain evidence="1">ATCC 10900</strain>
        <plasmid evidence="1">pMbo4.6</plasmid>
    </source>
</reference>
<sequence>MPTIFFEYMGVNFEWDDDKYQQVMNARTIPFEECASVFLDPNYVTIDDTRFEYDEERFLTIGMSNQARLLVVAWTFRGENIRLITAVKAEKSYEQRYNRGY</sequence>
<keyword evidence="1" id="KW-0614">Plasmid</keyword>
<dbReference type="EMBL" id="GQ998872">
    <property type="protein sequence ID" value="ACY24372.1"/>
    <property type="molecule type" value="Genomic_DNA"/>
</dbReference>
<proteinExistence type="predicted"/>
<dbReference type="RefSeq" id="WP_012842521.1">
    <property type="nucleotide sequence ID" value="NC_013500.1"/>
</dbReference>
<organism evidence="1">
    <name type="scientific">Moraxella bovis</name>
    <dbReference type="NCBI Taxonomy" id="476"/>
    <lineage>
        <taxon>Bacteria</taxon>
        <taxon>Pseudomonadati</taxon>
        <taxon>Pseudomonadota</taxon>
        <taxon>Gammaproteobacteria</taxon>
        <taxon>Moraxellales</taxon>
        <taxon>Moraxellaceae</taxon>
        <taxon>Moraxella</taxon>
    </lineage>
</organism>
<evidence type="ECO:0000313" key="1">
    <source>
        <dbReference type="EMBL" id="ACY24372.1"/>
    </source>
</evidence>
<protein>
    <submittedName>
        <fullName evidence="1">DUF497</fullName>
    </submittedName>
</protein>
<accession>D0V0D0</accession>
<gene>
    <name evidence="1" type="primary">duf497</name>
</gene>
<dbReference type="InterPro" id="IPR007460">
    <property type="entry name" value="BrnT_toxin"/>
</dbReference>
<dbReference type="Gene3D" id="3.10.450.530">
    <property type="entry name" value="Ribonuclease toxin, BrnT, of type II toxin-antitoxin system"/>
    <property type="match status" value="1"/>
</dbReference>
<geneLocation type="plasmid" evidence="1">
    <name>pMbo4.6</name>
</geneLocation>
<dbReference type="Pfam" id="PF04365">
    <property type="entry name" value="BrnT_toxin"/>
    <property type="match status" value="1"/>
</dbReference>